<evidence type="ECO:0000313" key="6">
    <source>
        <dbReference type="Proteomes" id="UP000294850"/>
    </source>
</evidence>
<dbReference type="Pfam" id="PF17070">
    <property type="entry name" value="Thx"/>
    <property type="match status" value="1"/>
</dbReference>
<protein>
    <submittedName>
        <fullName evidence="5">30S ribosomal protein THX</fullName>
    </submittedName>
</protein>
<accession>A0A4R5DL12</accession>
<keyword evidence="2 5" id="KW-0689">Ribosomal protein</keyword>
<evidence type="ECO:0000313" key="5">
    <source>
        <dbReference type="EMBL" id="TDE12720.1"/>
    </source>
</evidence>
<proteinExistence type="inferred from homology"/>
<reference evidence="5 6" key="1">
    <citation type="submission" date="2019-03" db="EMBL/GenBank/DDBJ databases">
        <title>Dyadobacter AR-3-6 sp. nov., isolated from arctic soil.</title>
        <authorList>
            <person name="Chaudhary D.K."/>
        </authorList>
    </citation>
    <scope>NUCLEOTIDE SEQUENCE [LARGE SCALE GENOMIC DNA]</scope>
    <source>
        <strain evidence="5 6">AR-3-6</strain>
    </source>
</reference>
<comment type="similarity">
    <text evidence="1">Belongs to the bacterial ribosomal protein bTHX family.</text>
</comment>
<dbReference type="RefSeq" id="WP_131960142.1">
    <property type="nucleotide sequence ID" value="NZ_SMFL01000008.1"/>
</dbReference>
<sequence length="43" mass="5105">MRKGDRKTKRGKIWFGTFGKLRRPLENEKRPESDVPDKPAKSY</sequence>
<evidence type="ECO:0000256" key="2">
    <source>
        <dbReference type="ARBA" id="ARBA00022980"/>
    </source>
</evidence>
<evidence type="ECO:0000256" key="3">
    <source>
        <dbReference type="ARBA" id="ARBA00023274"/>
    </source>
</evidence>
<keyword evidence="6" id="KW-1185">Reference proteome</keyword>
<organism evidence="5 6">
    <name type="scientific">Dyadobacter psychrotolerans</name>
    <dbReference type="NCBI Taxonomy" id="2541721"/>
    <lineage>
        <taxon>Bacteria</taxon>
        <taxon>Pseudomonadati</taxon>
        <taxon>Bacteroidota</taxon>
        <taxon>Cytophagia</taxon>
        <taxon>Cytophagales</taxon>
        <taxon>Spirosomataceae</taxon>
        <taxon>Dyadobacter</taxon>
    </lineage>
</organism>
<dbReference type="GO" id="GO:0005840">
    <property type="term" value="C:ribosome"/>
    <property type="evidence" value="ECO:0007669"/>
    <property type="project" value="UniProtKB-KW"/>
</dbReference>
<dbReference type="NCBIfam" id="TIGR04560">
    <property type="entry name" value="ribo_THX"/>
    <property type="match status" value="1"/>
</dbReference>
<dbReference type="OrthoDB" id="965797at2"/>
<dbReference type="InterPro" id="IPR031414">
    <property type="entry name" value="Ribosomal_bTHX"/>
</dbReference>
<comment type="caution">
    <text evidence="5">The sequence shown here is derived from an EMBL/GenBank/DDBJ whole genome shotgun (WGS) entry which is preliminary data.</text>
</comment>
<feature type="region of interest" description="Disordered" evidence="4">
    <location>
        <begin position="1"/>
        <end position="43"/>
    </location>
</feature>
<dbReference type="InterPro" id="IPR030826">
    <property type="entry name" value="Ribosomal_bTHX/bTHXc/bTHXm"/>
</dbReference>
<evidence type="ECO:0000256" key="1">
    <source>
        <dbReference type="ARBA" id="ARBA00010834"/>
    </source>
</evidence>
<gene>
    <name evidence="5" type="ORF">E0F88_20430</name>
</gene>
<keyword evidence="3" id="KW-0687">Ribonucleoprotein</keyword>
<dbReference type="GO" id="GO:1990904">
    <property type="term" value="C:ribonucleoprotein complex"/>
    <property type="evidence" value="ECO:0007669"/>
    <property type="project" value="UniProtKB-KW"/>
</dbReference>
<feature type="compositionally biased region" description="Basic residues" evidence="4">
    <location>
        <begin position="1"/>
        <end position="12"/>
    </location>
</feature>
<dbReference type="EMBL" id="SMFL01000008">
    <property type="protein sequence ID" value="TDE12720.1"/>
    <property type="molecule type" value="Genomic_DNA"/>
</dbReference>
<name>A0A4R5DL12_9BACT</name>
<feature type="compositionally biased region" description="Basic and acidic residues" evidence="4">
    <location>
        <begin position="23"/>
        <end position="43"/>
    </location>
</feature>
<dbReference type="AlphaFoldDB" id="A0A4R5DL12"/>
<dbReference type="Proteomes" id="UP000294850">
    <property type="component" value="Unassembled WGS sequence"/>
</dbReference>
<evidence type="ECO:0000256" key="4">
    <source>
        <dbReference type="SAM" id="MobiDB-lite"/>
    </source>
</evidence>